<organism evidence="2 3">
    <name type="scientific">Gossypium darwinii</name>
    <name type="common">Darwin's cotton</name>
    <name type="synonym">Gossypium barbadense var. darwinii</name>
    <dbReference type="NCBI Taxonomy" id="34276"/>
    <lineage>
        <taxon>Eukaryota</taxon>
        <taxon>Viridiplantae</taxon>
        <taxon>Streptophyta</taxon>
        <taxon>Embryophyta</taxon>
        <taxon>Tracheophyta</taxon>
        <taxon>Spermatophyta</taxon>
        <taxon>Magnoliopsida</taxon>
        <taxon>eudicotyledons</taxon>
        <taxon>Gunneridae</taxon>
        <taxon>Pentapetalae</taxon>
        <taxon>rosids</taxon>
        <taxon>malvids</taxon>
        <taxon>Malvales</taxon>
        <taxon>Malvaceae</taxon>
        <taxon>Malvoideae</taxon>
        <taxon>Gossypium</taxon>
    </lineage>
</organism>
<evidence type="ECO:0000313" key="2">
    <source>
        <dbReference type="EMBL" id="TYG98504.1"/>
    </source>
</evidence>
<accession>A0A5D2EXL1</accession>
<keyword evidence="3" id="KW-1185">Reference proteome</keyword>
<evidence type="ECO:0000256" key="1">
    <source>
        <dbReference type="SAM" id="MobiDB-lite"/>
    </source>
</evidence>
<dbReference type="Proteomes" id="UP000323506">
    <property type="component" value="Chromosome A10"/>
</dbReference>
<dbReference type="EMBL" id="CM017697">
    <property type="protein sequence ID" value="TYG98504.1"/>
    <property type="molecule type" value="Genomic_DNA"/>
</dbReference>
<reference evidence="2 3" key="1">
    <citation type="submission" date="2019-06" db="EMBL/GenBank/DDBJ databases">
        <title>WGS assembly of Gossypium darwinii.</title>
        <authorList>
            <person name="Chen Z.J."/>
            <person name="Sreedasyam A."/>
            <person name="Ando A."/>
            <person name="Song Q."/>
            <person name="De L."/>
            <person name="Hulse-Kemp A."/>
            <person name="Ding M."/>
            <person name="Ye W."/>
            <person name="Kirkbride R."/>
            <person name="Jenkins J."/>
            <person name="Plott C."/>
            <person name="Lovell J."/>
            <person name="Lin Y.-M."/>
            <person name="Vaughn R."/>
            <person name="Liu B."/>
            <person name="Li W."/>
            <person name="Simpson S."/>
            <person name="Scheffler B."/>
            <person name="Saski C."/>
            <person name="Grover C."/>
            <person name="Hu G."/>
            <person name="Conover J."/>
            <person name="Carlson J."/>
            <person name="Shu S."/>
            <person name="Boston L."/>
            <person name="Williams M."/>
            <person name="Peterson D."/>
            <person name="Mcgee K."/>
            <person name="Jones D."/>
            <person name="Wendel J."/>
            <person name="Stelly D."/>
            <person name="Grimwood J."/>
            <person name="Schmutz J."/>
        </authorList>
    </citation>
    <scope>NUCLEOTIDE SEQUENCE [LARGE SCALE GENOMIC DNA]</scope>
    <source>
        <strain evidence="2">1808015.09</strain>
    </source>
</reference>
<evidence type="ECO:0000313" key="3">
    <source>
        <dbReference type="Proteomes" id="UP000323506"/>
    </source>
</evidence>
<dbReference type="AlphaFoldDB" id="A0A5D2EXL1"/>
<proteinExistence type="predicted"/>
<sequence length="100" mass="11529">MPSLIRRVSLPPSINQENQKPKTFHSELFHCQNNSRTFNISMSNPSFYHPFPLPLLLIQMLVLPGRRLRLLPVSTRTSTLPELPANKPSPQPRMRLERAC</sequence>
<name>A0A5D2EXL1_GOSDA</name>
<gene>
    <name evidence="2" type="ORF">ES288_A10G122000v1</name>
</gene>
<feature type="region of interest" description="Disordered" evidence="1">
    <location>
        <begin position="76"/>
        <end position="100"/>
    </location>
</feature>
<protein>
    <submittedName>
        <fullName evidence="2">Uncharacterized protein</fullName>
    </submittedName>
</protein>